<comment type="caution">
    <text evidence="2">The sequence shown here is derived from an EMBL/GenBank/DDBJ whole genome shotgun (WGS) entry which is preliminary data.</text>
</comment>
<protein>
    <recommendedName>
        <fullName evidence="1">Phosphotyrosine protein phosphatase domain-containing protein</fullName>
    </recommendedName>
</protein>
<reference evidence="2 3" key="1">
    <citation type="journal article" date="2020" name="Mol. Plant">
        <title>The Chromosome-Based Rubber Tree Genome Provides New Insights into Spurge Genome Evolution and Rubber Biosynthesis.</title>
        <authorList>
            <person name="Liu J."/>
            <person name="Shi C."/>
            <person name="Shi C.C."/>
            <person name="Li W."/>
            <person name="Zhang Q.J."/>
            <person name="Zhang Y."/>
            <person name="Li K."/>
            <person name="Lu H.F."/>
            <person name="Shi C."/>
            <person name="Zhu S.T."/>
            <person name="Xiao Z.Y."/>
            <person name="Nan H."/>
            <person name="Yue Y."/>
            <person name="Zhu X.G."/>
            <person name="Wu Y."/>
            <person name="Hong X.N."/>
            <person name="Fan G.Y."/>
            <person name="Tong Y."/>
            <person name="Zhang D."/>
            <person name="Mao C.L."/>
            <person name="Liu Y.L."/>
            <person name="Hao S.J."/>
            <person name="Liu W.Q."/>
            <person name="Lv M.Q."/>
            <person name="Zhang H.B."/>
            <person name="Liu Y."/>
            <person name="Hu-Tang G.R."/>
            <person name="Wang J.P."/>
            <person name="Wang J.H."/>
            <person name="Sun Y.H."/>
            <person name="Ni S.B."/>
            <person name="Chen W.B."/>
            <person name="Zhang X.C."/>
            <person name="Jiao Y.N."/>
            <person name="Eichler E.E."/>
            <person name="Li G.H."/>
            <person name="Liu X."/>
            <person name="Gao L.Z."/>
        </authorList>
    </citation>
    <scope>NUCLEOTIDE SEQUENCE [LARGE SCALE GENOMIC DNA]</scope>
    <source>
        <strain evidence="3">cv. GT1</strain>
        <tissue evidence="2">Leaf</tissue>
    </source>
</reference>
<dbReference type="Pfam" id="PF25516">
    <property type="entry name" value="PTPase"/>
    <property type="match status" value="1"/>
</dbReference>
<evidence type="ECO:0000313" key="3">
    <source>
        <dbReference type="Proteomes" id="UP000467840"/>
    </source>
</evidence>
<name>A0A6A6KFU6_HEVBR</name>
<sequence length="161" mass="17354">MDTALQLTDNISEADALLALQSKLKKNSGIQAAAKSHDIPIYVIKVNICDKLIGADNKGHKALASDCANGLKDSRSEENAKSLEKTDALEEARIAIEQVSEKIGREPDVRLCILPYQASLDEGRKSSESVGADSRLDDFRGTIGELNGSPLIVDRLPLLPD</sequence>
<evidence type="ECO:0000259" key="1">
    <source>
        <dbReference type="Pfam" id="PF25516"/>
    </source>
</evidence>
<proteinExistence type="predicted"/>
<evidence type="ECO:0000313" key="2">
    <source>
        <dbReference type="EMBL" id="KAF2287304.1"/>
    </source>
</evidence>
<feature type="domain" description="Phosphotyrosine protein phosphatase" evidence="1">
    <location>
        <begin position="2"/>
        <end position="47"/>
    </location>
</feature>
<dbReference type="EMBL" id="JAAGAX010000017">
    <property type="protein sequence ID" value="KAF2287304.1"/>
    <property type="molecule type" value="Genomic_DNA"/>
</dbReference>
<accession>A0A6A6KFU6</accession>
<organism evidence="2 3">
    <name type="scientific">Hevea brasiliensis</name>
    <name type="common">Para rubber tree</name>
    <name type="synonym">Siphonia brasiliensis</name>
    <dbReference type="NCBI Taxonomy" id="3981"/>
    <lineage>
        <taxon>Eukaryota</taxon>
        <taxon>Viridiplantae</taxon>
        <taxon>Streptophyta</taxon>
        <taxon>Embryophyta</taxon>
        <taxon>Tracheophyta</taxon>
        <taxon>Spermatophyta</taxon>
        <taxon>Magnoliopsida</taxon>
        <taxon>eudicotyledons</taxon>
        <taxon>Gunneridae</taxon>
        <taxon>Pentapetalae</taxon>
        <taxon>rosids</taxon>
        <taxon>fabids</taxon>
        <taxon>Malpighiales</taxon>
        <taxon>Euphorbiaceae</taxon>
        <taxon>Crotonoideae</taxon>
        <taxon>Micrandreae</taxon>
        <taxon>Hevea</taxon>
    </lineage>
</organism>
<dbReference type="Proteomes" id="UP000467840">
    <property type="component" value="Chromosome 3"/>
</dbReference>
<keyword evidence="3" id="KW-1185">Reference proteome</keyword>
<dbReference type="AlphaFoldDB" id="A0A6A6KFU6"/>
<dbReference type="InterPro" id="IPR058670">
    <property type="entry name" value="PTPase_dom"/>
</dbReference>
<gene>
    <name evidence="2" type="ORF">GH714_039588</name>
</gene>